<dbReference type="Proteomes" id="UP001152795">
    <property type="component" value="Unassembled WGS sequence"/>
</dbReference>
<dbReference type="AlphaFoldDB" id="A0A6S7JXI2"/>
<dbReference type="PANTHER" id="PTHR19143">
    <property type="entry name" value="FIBRINOGEN/TENASCIN/ANGIOPOEITIN"/>
    <property type="match status" value="1"/>
</dbReference>
<organism evidence="1 2">
    <name type="scientific">Paramuricea clavata</name>
    <name type="common">Red gorgonian</name>
    <name type="synonym">Violescent sea-whip</name>
    <dbReference type="NCBI Taxonomy" id="317549"/>
    <lineage>
        <taxon>Eukaryota</taxon>
        <taxon>Metazoa</taxon>
        <taxon>Cnidaria</taxon>
        <taxon>Anthozoa</taxon>
        <taxon>Octocorallia</taxon>
        <taxon>Malacalcyonacea</taxon>
        <taxon>Plexauridae</taxon>
        <taxon>Paramuricea</taxon>
    </lineage>
</organism>
<gene>
    <name evidence="1" type="ORF">PACLA_8A042260</name>
</gene>
<dbReference type="SMART" id="SM00186">
    <property type="entry name" value="FBG"/>
    <property type="match status" value="1"/>
</dbReference>
<dbReference type="PROSITE" id="PS00514">
    <property type="entry name" value="FIBRINOGEN_C_1"/>
    <property type="match status" value="1"/>
</dbReference>
<dbReference type="NCBIfam" id="NF040941">
    <property type="entry name" value="GGGWT_bact"/>
    <property type="match status" value="1"/>
</dbReference>
<dbReference type="InterPro" id="IPR020837">
    <property type="entry name" value="Fibrinogen_CS"/>
</dbReference>
<dbReference type="InterPro" id="IPR036056">
    <property type="entry name" value="Fibrinogen-like_C"/>
</dbReference>
<keyword evidence="2" id="KW-1185">Reference proteome</keyword>
<evidence type="ECO:0000313" key="1">
    <source>
        <dbReference type="EMBL" id="CAB4034864.1"/>
    </source>
</evidence>
<reference evidence="1" key="1">
    <citation type="submission" date="2020-04" db="EMBL/GenBank/DDBJ databases">
        <authorList>
            <person name="Alioto T."/>
            <person name="Alioto T."/>
            <person name="Gomez Garrido J."/>
        </authorList>
    </citation>
    <scope>NUCLEOTIDE SEQUENCE</scope>
    <source>
        <strain evidence="1">A484AB</strain>
    </source>
</reference>
<dbReference type="Gene3D" id="3.90.215.10">
    <property type="entry name" value="Gamma Fibrinogen, chain A, domain 1"/>
    <property type="match status" value="1"/>
</dbReference>
<dbReference type="PROSITE" id="PS51406">
    <property type="entry name" value="FIBRINOGEN_C_2"/>
    <property type="match status" value="1"/>
</dbReference>
<dbReference type="Pfam" id="PF00147">
    <property type="entry name" value="Fibrinogen_C"/>
    <property type="match status" value="1"/>
</dbReference>
<accession>A0A6S7JXI2</accession>
<proteinExistence type="predicted"/>
<dbReference type="InterPro" id="IPR050373">
    <property type="entry name" value="Fibrinogen_C-term_domain"/>
</dbReference>
<dbReference type="GO" id="GO:0005615">
    <property type="term" value="C:extracellular space"/>
    <property type="evidence" value="ECO:0007669"/>
    <property type="project" value="TreeGrafter"/>
</dbReference>
<dbReference type="SUPFAM" id="SSF56496">
    <property type="entry name" value="Fibrinogen C-terminal domain-like"/>
    <property type="match status" value="1"/>
</dbReference>
<dbReference type="InterPro" id="IPR002181">
    <property type="entry name" value="Fibrinogen_a/b/g_C_dom"/>
</dbReference>
<dbReference type="EMBL" id="CACRXK020020485">
    <property type="protein sequence ID" value="CAB4034864.1"/>
    <property type="molecule type" value="Genomic_DNA"/>
</dbReference>
<dbReference type="InterPro" id="IPR014716">
    <property type="entry name" value="Fibrinogen_a/b/g_C_1"/>
</dbReference>
<dbReference type="FunFam" id="3.90.215.10:FF:000001">
    <property type="entry name" value="Tenascin isoform 1"/>
    <property type="match status" value="1"/>
</dbReference>
<evidence type="ECO:0000313" key="2">
    <source>
        <dbReference type="Proteomes" id="UP001152795"/>
    </source>
</evidence>
<protein>
    <submittedName>
        <fullName evidence="1">Uncharacterized protein</fullName>
    </submittedName>
</protein>
<sequence length="305" mass="34399">MRIISPTCELKPPVKGAIQNIEEQVQNLTTHAEIRELRQYLKDEVAKVQNTVEEILHILLNKTRKGKCVTNGSISNPQNTSKPTYTSIQMEGKDCADLFEKGINASGVYKIDPDGLGSFNVFCDMATSGGGWTVFQRRLDGSVDFYRGWKDYKKGFGNLNGEFWLGLDKIHRLTAAVSLTALRFDMEDTSGNRRYAWYDSFAIGDEQQKYELSVGGYVGTAGDSFTHHRGAEFATKDAGNGRHCAQTHKGAWWYRGCHLANLNGLYLHGAHKSFADGINWKTWKGYNYSLKSTSMKIRRRPFFKP</sequence>
<name>A0A6S7JXI2_PARCT</name>
<comment type="caution">
    <text evidence="1">The sequence shown here is derived from an EMBL/GenBank/DDBJ whole genome shotgun (WGS) entry which is preliminary data.</text>
</comment>
<dbReference type="CDD" id="cd00087">
    <property type="entry name" value="FReD"/>
    <property type="match status" value="1"/>
</dbReference>
<dbReference type="OrthoDB" id="7735550at2759"/>